<dbReference type="Pfam" id="PF00271">
    <property type="entry name" value="Helicase_C"/>
    <property type="match status" value="1"/>
</dbReference>
<protein>
    <recommendedName>
        <fullName evidence="10">DEAD/DEAH box RNA helicase</fullName>
    </recommendedName>
</protein>
<dbReference type="InterPro" id="IPR027417">
    <property type="entry name" value="P-loop_NTPase"/>
</dbReference>
<evidence type="ECO:0000256" key="1">
    <source>
        <dbReference type="ARBA" id="ARBA00022741"/>
    </source>
</evidence>
<evidence type="ECO:0000259" key="6">
    <source>
        <dbReference type="PROSITE" id="PS51192"/>
    </source>
</evidence>
<accession>G4YG84</accession>
<dbReference type="PROSITE" id="PS51192">
    <property type="entry name" value="HELICASE_ATP_BIND_1"/>
    <property type="match status" value="1"/>
</dbReference>
<dbReference type="InterPro" id="IPR011545">
    <property type="entry name" value="DEAD/DEAH_box_helicase_dom"/>
</dbReference>
<dbReference type="KEGG" id="psoj:PHYSODRAFT_473667"/>
<reference evidence="8 9" key="1">
    <citation type="journal article" date="2006" name="Science">
        <title>Phytophthora genome sequences uncover evolutionary origins and mechanisms of pathogenesis.</title>
        <authorList>
            <person name="Tyler B.M."/>
            <person name="Tripathy S."/>
            <person name="Zhang X."/>
            <person name="Dehal P."/>
            <person name="Jiang R.H."/>
            <person name="Aerts A."/>
            <person name="Arredondo F.D."/>
            <person name="Baxter L."/>
            <person name="Bensasson D."/>
            <person name="Beynon J.L."/>
            <person name="Chapman J."/>
            <person name="Damasceno C.M."/>
            <person name="Dorrance A.E."/>
            <person name="Dou D."/>
            <person name="Dickerman A.W."/>
            <person name="Dubchak I.L."/>
            <person name="Garbelotto M."/>
            <person name="Gijzen M."/>
            <person name="Gordon S.G."/>
            <person name="Govers F."/>
            <person name="Grunwald N.J."/>
            <person name="Huang W."/>
            <person name="Ivors K.L."/>
            <person name="Jones R.W."/>
            <person name="Kamoun S."/>
            <person name="Krampis K."/>
            <person name="Lamour K.H."/>
            <person name="Lee M.K."/>
            <person name="McDonald W.H."/>
            <person name="Medina M."/>
            <person name="Meijer H.J."/>
            <person name="Nordberg E.K."/>
            <person name="Maclean D.J."/>
            <person name="Ospina-Giraldo M.D."/>
            <person name="Morris P.F."/>
            <person name="Phuntumart V."/>
            <person name="Putnam N.H."/>
            <person name="Rash S."/>
            <person name="Rose J.K."/>
            <person name="Sakihama Y."/>
            <person name="Salamov A.A."/>
            <person name="Savidor A."/>
            <person name="Scheuring C.F."/>
            <person name="Smith B.M."/>
            <person name="Sobral B.W."/>
            <person name="Terry A."/>
            <person name="Torto-Alalibo T.A."/>
            <person name="Win J."/>
            <person name="Xu Z."/>
            <person name="Zhang H."/>
            <person name="Grigoriev I.V."/>
            <person name="Rokhsar D.S."/>
            <person name="Boore J.L."/>
        </authorList>
    </citation>
    <scope>NUCLEOTIDE SEQUENCE [LARGE SCALE GENOMIC DNA]</scope>
    <source>
        <strain evidence="8 9">P6497</strain>
    </source>
</reference>
<keyword evidence="4" id="KW-0067">ATP-binding</keyword>
<evidence type="ECO:0000256" key="2">
    <source>
        <dbReference type="ARBA" id="ARBA00022801"/>
    </source>
</evidence>
<dbReference type="InParanoid" id="G4YG84"/>
<dbReference type="CDD" id="cd18787">
    <property type="entry name" value="SF2_C_DEAD"/>
    <property type="match status" value="1"/>
</dbReference>
<organism evidence="8 9">
    <name type="scientific">Phytophthora sojae (strain P6497)</name>
    <name type="common">Soybean stem and root rot agent</name>
    <name type="synonym">Phytophthora megasperma f. sp. glycines</name>
    <dbReference type="NCBI Taxonomy" id="1094619"/>
    <lineage>
        <taxon>Eukaryota</taxon>
        <taxon>Sar</taxon>
        <taxon>Stramenopiles</taxon>
        <taxon>Oomycota</taxon>
        <taxon>Peronosporomycetes</taxon>
        <taxon>Peronosporales</taxon>
        <taxon>Peronosporaceae</taxon>
        <taxon>Phytophthora</taxon>
    </lineage>
</organism>
<dbReference type="GO" id="GO:0003724">
    <property type="term" value="F:RNA helicase activity"/>
    <property type="evidence" value="ECO:0007669"/>
    <property type="project" value="TreeGrafter"/>
</dbReference>
<dbReference type="InterPro" id="IPR014001">
    <property type="entry name" value="Helicase_ATP-bd"/>
</dbReference>
<dbReference type="SMART" id="SM00487">
    <property type="entry name" value="DEXDc"/>
    <property type="match status" value="1"/>
</dbReference>
<dbReference type="PROSITE" id="PS51194">
    <property type="entry name" value="HELICASE_CTER"/>
    <property type="match status" value="1"/>
</dbReference>
<proteinExistence type="predicted"/>
<dbReference type="CDD" id="cd00268">
    <property type="entry name" value="DEADc"/>
    <property type="match status" value="1"/>
</dbReference>
<dbReference type="SMART" id="SM00490">
    <property type="entry name" value="HELICc"/>
    <property type="match status" value="1"/>
</dbReference>
<evidence type="ECO:0000256" key="4">
    <source>
        <dbReference type="ARBA" id="ARBA00022840"/>
    </source>
</evidence>
<dbReference type="AlphaFoldDB" id="G4YG84"/>
<dbReference type="RefSeq" id="XP_009515971.1">
    <property type="nucleotide sequence ID" value="XM_009517676.1"/>
</dbReference>
<dbReference type="GO" id="GO:0003676">
    <property type="term" value="F:nucleic acid binding"/>
    <property type="evidence" value="ECO:0007669"/>
    <property type="project" value="InterPro"/>
</dbReference>
<feature type="region of interest" description="Disordered" evidence="5">
    <location>
        <begin position="1"/>
        <end position="32"/>
    </location>
</feature>
<keyword evidence="9" id="KW-1185">Reference proteome</keyword>
<dbReference type="Pfam" id="PF00270">
    <property type="entry name" value="DEAD"/>
    <property type="match status" value="1"/>
</dbReference>
<dbReference type="STRING" id="1094619.G4YG84"/>
<dbReference type="GO" id="GO:0016787">
    <property type="term" value="F:hydrolase activity"/>
    <property type="evidence" value="ECO:0007669"/>
    <property type="project" value="UniProtKB-KW"/>
</dbReference>
<keyword evidence="3" id="KW-0347">Helicase</keyword>
<evidence type="ECO:0008006" key="10">
    <source>
        <dbReference type="Google" id="ProtNLM"/>
    </source>
</evidence>
<dbReference type="EMBL" id="JH159151">
    <property type="protein sequence ID" value="EGZ28696.1"/>
    <property type="molecule type" value="Genomic_DNA"/>
</dbReference>
<evidence type="ECO:0000313" key="9">
    <source>
        <dbReference type="Proteomes" id="UP000002640"/>
    </source>
</evidence>
<dbReference type="InterPro" id="IPR044742">
    <property type="entry name" value="DEAD/DEAH_RhlB"/>
</dbReference>
<dbReference type="Gene3D" id="3.40.50.300">
    <property type="entry name" value="P-loop containing nucleotide triphosphate hydrolases"/>
    <property type="match status" value="2"/>
</dbReference>
<dbReference type="GeneID" id="20654389"/>
<feature type="domain" description="Helicase C-terminal" evidence="7">
    <location>
        <begin position="340"/>
        <end position="491"/>
    </location>
</feature>
<gene>
    <name evidence="8" type="ORF">PHYSODRAFT_473667</name>
</gene>
<evidence type="ECO:0000256" key="5">
    <source>
        <dbReference type="SAM" id="MobiDB-lite"/>
    </source>
</evidence>
<evidence type="ECO:0000313" key="8">
    <source>
        <dbReference type="EMBL" id="EGZ28696.1"/>
    </source>
</evidence>
<dbReference type="GO" id="GO:0005829">
    <property type="term" value="C:cytosol"/>
    <property type="evidence" value="ECO:0007669"/>
    <property type="project" value="TreeGrafter"/>
</dbReference>
<keyword evidence="2" id="KW-0378">Hydrolase</keyword>
<evidence type="ECO:0000256" key="3">
    <source>
        <dbReference type="ARBA" id="ARBA00022806"/>
    </source>
</evidence>
<dbReference type="Proteomes" id="UP000002640">
    <property type="component" value="Unassembled WGS sequence"/>
</dbReference>
<evidence type="ECO:0000259" key="7">
    <source>
        <dbReference type="PROSITE" id="PS51194"/>
    </source>
</evidence>
<dbReference type="SMR" id="G4YG84"/>
<keyword evidence="1" id="KW-0547">Nucleotide-binding</keyword>
<dbReference type="InterPro" id="IPR001650">
    <property type="entry name" value="Helicase_C-like"/>
</dbReference>
<dbReference type="InterPro" id="IPR050079">
    <property type="entry name" value="DEAD_box_RNA_helicase"/>
</dbReference>
<feature type="domain" description="Helicase ATP-binding" evidence="6">
    <location>
        <begin position="96"/>
        <end position="286"/>
    </location>
</feature>
<sequence>MADRAYVPRRKRRRAEPTASSTDVQTDAPIASLTFEDSARQEASWARQERGIAVEGEDPIPPPIHSFSEISLSLDAIQVLQSRGVTTPSAVQAQALPCILQGRDVIALAPTGSGKTFCYILPVLGLLQRQNEVAQYPLVPMMPVSLCALVVVPTRELVDQVVQDLSAFFPSSSSPPVVGICGGVAVDEQLVQLQQHSNMALTVVATPGRLLHLMQRHQESLYLGQISLLVVDEVDRVLEAPEMEAQLREILQLANTAGRQTLLLSATLPAFLPRLARSAVLRPVTIRVDEANMPSRAPSAWMSSSAQAADSTRAAILALSRTSNVSHDVQFMRPAEKPSRLLRVLRATKQPPVLVFCNSRSSVERVARLLRSEQFHVAPLHGGQSQGYRTQALRAFRAGYVDVLVATDLASRGLDLPDIEHVVLFDMPRTIEDYVHRCGRTGRHPGGDTGGADVSGKATSFLTRECAIAMELKQVLVAAKQPIPRELEVPRNFQQLQHNSRQLSEQ</sequence>
<dbReference type="GO" id="GO:0005524">
    <property type="term" value="F:ATP binding"/>
    <property type="evidence" value="ECO:0007669"/>
    <property type="project" value="UniProtKB-KW"/>
</dbReference>
<dbReference type="SUPFAM" id="SSF52540">
    <property type="entry name" value="P-loop containing nucleoside triphosphate hydrolases"/>
    <property type="match status" value="1"/>
</dbReference>
<dbReference type="PANTHER" id="PTHR47959">
    <property type="entry name" value="ATP-DEPENDENT RNA HELICASE RHLE-RELATED"/>
    <property type="match status" value="1"/>
</dbReference>
<dbReference type="PANTHER" id="PTHR47959:SF1">
    <property type="entry name" value="ATP-DEPENDENT RNA HELICASE DBPA"/>
    <property type="match status" value="1"/>
</dbReference>
<name>G4YG84_PHYSP</name>
<dbReference type="OMA" id="RVDEANM"/>